<protein>
    <recommendedName>
        <fullName evidence="1">Aminoglycoside phosphotransferase domain-containing protein</fullName>
    </recommendedName>
</protein>
<feature type="domain" description="Aminoglycoside phosphotransferase" evidence="1">
    <location>
        <begin position="34"/>
        <end position="248"/>
    </location>
</feature>
<dbReference type="GO" id="GO:0004672">
    <property type="term" value="F:protein kinase activity"/>
    <property type="evidence" value="ECO:0007669"/>
    <property type="project" value="InterPro"/>
</dbReference>
<dbReference type="InterPro" id="IPR047175">
    <property type="entry name" value="CotS-like"/>
</dbReference>
<dbReference type="OrthoDB" id="2373610at2"/>
<dbReference type="GO" id="GO:0042601">
    <property type="term" value="C:endospore-forming forespore"/>
    <property type="evidence" value="ECO:0007669"/>
    <property type="project" value="TreeGrafter"/>
</dbReference>
<dbReference type="PANTHER" id="PTHR39179:SF1">
    <property type="entry name" value="SPORE COAT PROTEIN I"/>
    <property type="match status" value="1"/>
</dbReference>
<gene>
    <name evidence="2" type="ORF">BHF71_03135</name>
</gene>
<comment type="caution">
    <text evidence="2">The sequence shown here is derived from an EMBL/GenBank/DDBJ whole genome shotgun (WGS) entry which is preliminary data.</text>
</comment>
<evidence type="ECO:0000313" key="2">
    <source>
        <dbReference type="EMBL" id="OEF98029.1"/>
    </source>
</evidence>
<sequence>MGELFQEKIFKNYGILPNKITRFNHLLRVTSREGEWVIKGYKKPVSNIMWINYLSQELKKKGFKRISMILLTNNGLPWFNIGEQLFILMPCIKGKMANYTMETDLEKVIEVLAGFHHHGGWIGDDYFPNIYKPIYLKYLERLGRFQELYQHLINKVKKDQLDRQILVLAPTIIKLAKNSLQAIDLKQLNHLYQEAIDNHLVVHRDVASHNFIIGEQSWIIDFDLSSYEPQFLDLLQLINRVIVDWNWDLEMFVKLENTYHSYRKIRNEEKKLIRQLSLFPNDFFRESLGAYLYPNRYKKKNVLKIINKYNENLEAYLFFQKNLKDI</sequence>
<dbReference type="InterPro" id="IPR011009">
    <property type="entry name" value="Kinase-like_dom_sf"/>
</dbReference>
<name>A0A1D2YST6_9BACI</name>
<dbReference type="Proteomes" id="UP000243739">
    <property type="component" value="Unassembled WGS sequence"/>
</dbReference>
<dbReference type="Pfam" id="PF01636">
    <property type="entry name" value="APH"/>
    <property type="match status" value="1"/>
</dbReference>
<evidence type="ECO:0000313" key="3">
    <source>
        <dbReference type="Proteomes" id="UP000243739"/>
    </source>
</evidence>
<keyword evidence="3" id="KW-1185">Reference proteome</keyword>
<evidence type="ECO:0000259" key="1">
    <source>
        <dbReference type="Pfam" id="PF01636"/>
    </source>
</evidence>
<dbReference type="InterPro" id="IPR008266">
    <property type="entry name" value="Tyr_kinase_AS"/>
</dbReference>
<reference evidence="2 3" key="1">
    <citation type="submission" date="2016-09" db="EMBL/GenBank/DDBJ databases">
        <title>Draft genome sequence for the type strain of Vulcanibacillus modesticaldus BR, a strictly anaerobic, moderately thermophilic, and nitrate-reducing bacterium from deep sea-hydrothermal vents of the Mid-Atlantic Ridge.</title>
        <authorList>
            <person name="Abin C.A."/>
            <person name="Hollibaugh J.T."/>
        </authorList>
    </citation>
    <scope>NUCLEOTIDE SEQUENCE [LARGE SCALE GENOMIC DNA]</scope>
    <source>
        <strain evidence="2 3">BR</strain>
    </source>
</reference>
<dbReference type="AlphaFoldDB" id="A0A1D2YST6"/>
<dbReference type="STRING" id="337097.BHF71_03135"/>
<dbReference type="Gene3D" id="3.90.1200.10">
    <property type="match status" value="1"/>
</dbReference>
<dbReference type="RefSeq" id="WP_069657329.1">
    <property type="nucleotide sequence ID" value="NZ_MIJF01000056.1"/>
</dbReference>
<organism evidence="2 3">
    <name type="scientific">Vulcanibacillus modesticaldus</name>
    <dbReference type="NCBI Taxonomy" id="337097"/>
    <lineage>
        <taxon>Bacteria</taxon>
        <taxon>Bacillati</taxon>
        <taxon>Bacillota</taxon>
        <taxon>Bacilli</taxon>
        <taxon>Bacillales</taxon>
        <taxon>Bacillaceae</taxon>
        <taxon>Vulcanibacillus</taxon>
    </lineage>
</organism>
<dbReference type="SUPFAM" id="SSF56112">
    <property type="entry name" value="Protein kinase-like (PK-like)"/>
    <property type="match status" value="1"/>
</dbReference>
<dbReference type="InterPro" id="IPR002575">
    <property type="entry name" value="Aminoglycoside_PTrfase"/>
</dbReference>
<dbReference type="PROSITE" id="PS00109">
    <property type="entry name" value="PROTEIN_KINASE_TYR"/>
    <property type="match status" value="1"/>
</dbReference>
<dbReference type="EMBL" id="MIJF01000056">
    <property type="protein sequence ID" value="OEF98029.1"/>
    <property type="molecule type" value="Genomic_DNA"/>
</dbReference>
<dbReference type="PANTHER" id="PTHR39179">
    <property type="entry name" value="SPORE COAT PROTEIN I"/>
    <property type="match status" value="1"/>
</dbReference>
<accession>A0A1D2YST6</accession>
<proteinExistence type="predicted"/>
<dbReference type="Gene3D" id="3.30.200.20">
    <property type="entry name" value="Phosphorylase Kinase, domain 1"/>
    <property type="match status" value="1"/>
</dbReference>